<reference evidence="2" key="1">
    <citation type="journal article" date="2009" name="PLoS Genet.">
        <title>Sequencing, mapping, and analysis of 27,455 maize full-length cDNAs.</title>
        <authorList>
            <person name="Soderlund C."/>
            <person name="Descour A."/>
            <person name="Kudrna D."/>
            <person name="Bomhoff M."/>
            <person name="Boyd L."/>
            <person name="Currie J."/>
            <person name="Angelova A."/>
            <person name="Collura K."/>
            <person name="Wissotski M."/>
            <person name="Ashley E."/>
            <person name="Morrow D."/>
            <person name="Fernandes J."/>
            <person name="Walbot V."/>
            <person name="Yu Y."/>
        </authorList>
    </citation>
    <scope>NUCLEOTIDE SEQUENCE</scope>
    <source>
        <strain evidence="2">B73</strain>
    </source>
</reference>
<dbReference type="AlphaFoldDB" id="C4J8P1"/>
<protein>
    <submittedName>
        <fullName evidence="2">Uncharacterized protein</fullName>
    </submittedName>
</protein>
<sequence>MAIAGLTISRPSLAPGCSKRRTSQEGSCTSPHMHPGADRRRLSTMSGRPARLPVQPLPRRRPASASPRDPLGGC</sequence>
<name>C4J8P1_MAIZE</name>
<feature type="region of interest" description="Disordered" evidence="1">
    <location>
        <begin position="1"/>
        <end position="74"/>
    </location>
</feature>
<organism evidence="2">
    <name type="scientific">Zea mays</name>
    <name type="common">Maize</name>
    <dbReference type="NCBI Taxonomy" id="4577"/>
    <lineage>
        <taxon>Eukaryota</taxon>
        <taxon>Viridiplantae</taxon>
        <taxon>Streptophyta</taxon>
        <taxon>Embryophyta</taxon>
        <taxon>Tracheophyta</taxon>
        <taxon>Spermatophyta</taxon>
        <taxon>Magnoliopsida</taxon>
        <taxon>Liliopsida</taxon>
        <taxon>Poales</taxon>
        <taxon>Poaceae</taxon>
        <taxon>PACMAD clade</taxon>
        <taxon>Panicoideae</taxon>
        <taxon>Andropogonodae</taxon>
        <taxon>Andropogoneae</taxon>
        <taxon>Tripsacinae</taxon>
        <taxon>Zea</taxon>
    </lineage>
</organism>
<proteinExistence type="evidence at transcript level"/>
<dbReference type="EMBL" id="BT087188">
    <property type="protein sequence ID" value="ACR37541.1"/>
    <property type="molecule type" value="mRNA"/>
</dbReference>
<evidence type="ECO:0000256" key="1">
    <source>
        <dbReference type="SAM" id="MobiDB-lite"/>
    </source>
</evidence>
<evidence type="ECO:0000313" key="2">
    <source>
        <dbReference type="EMBL" id="ACR37541.1"/>
    </source>
</evidence>
<feature type="compositionally biased region" description="Low complexity" evidence="1">
    <location>
        <begin position="63"/>
        <end position="74"/>
    </location>
</feature>
<reference evidence="2" key="2">
    <citation type="submission" date="2012-06" db="EMBL/GenBank/DDBJ databases">
        <authorList>
            <person name="Yu Y."/>
            <person name="Currie J."/>
            <person name="Lomeli R."/>
            <person name="Angelova A."/>
            <person name="Collura K."/>
            <person name="Wissotski M."/>
            <person name="Campos D."/>
            <person name="Kudrna D."/>
            <person name="Golser W."/>
            <person name="Ashely E."/>
            <person name="Descour A."/>
            <person name="Fernandes J."/>
            <person name="Soderlund C."/>
            <person name="Walbot V."/>
        </authorList>
    </citation>
    <scope>NUCLEOTIDE SEQUENCE</scope>
    <source>
        <strain evidence="2">B73</strain>
    </source>
</reference>
<accession>C4J8P1</accession>